<evidence type="ECO:0000313" key="2">
    <source>
        <dbReference type="Proteomes" id="UP000671914"/>
    </source>
</evidence>
<organism evidence="1 2">
    <name type="scientific">Agromyces archimandritae</name>
    <dbReference type="NCBI Taxonomy" id="2781962"/>
    <lineage>
        <taxon>Bacteria</taxon>
        <taxon>Bacillati</taxon>
        <taxon>Actinomycetota</taxon>
        <taxon>Actinomycetes</taxon>
        <taxon>Micrococcales</taxon>
        <taxon>Microbacteriaceae</taxon>
        <taxon>Agromyces</taxon>
    </lineage>
</organism>
<evidence type="ECO:0000313" key="1">
    <source>
        <dbReference type="EMBL" id="QTX03459.1"/>
    </source>
</evidence>
<evidence type="ECO:0008006" key="3">
    <source>
        <dbReference type="Google" id="ProtNLM"/>
    </source>
</evidence>
<dbReference type="SUPFAM" id="SSF52980">
    <property type="entry name" value="Restriction endonuclease-like"/>
    <property type="match status" value="1"/>
</dbReference>
<dbReference type="KEGG" id="aarc:G127AT_08775"/>
<sequence length="289" mass="32032">MTARAELPKRLRGAAFSLLDASDVPRSRLMARDLDRRFIGARFPSGGELPLRAAAALAACPPGTVIGGASAARLLGLPLPHGLASDDEVHVITPAPGRAIRRRGVRGRVLELSDGDTVRSAGLVVTGAGRTWCDLAGSLTIPQLVAIADRVPEAELRAALDRHRGRRFRDRLETALRLRDARSESPPESELRCILCLEGLPALIPQQRIYDERGRFVARVDLLFPEHRVVLEYQGDHHRTDRAQWRRDLQRRAELEALGYRVIDITALDLRDPHALVRRIARILARSAR</sequence>
<name>A0A975FJZ6_9MICO</name>
<dbReference type="Gene3D" id="3.40.960.10">
    <property type="entry name" value="VSR Endonuclease"/>
    <property type="match status" value="1"/>
</dbReference>
<proteinExistence type="predicted"/>
<accession>A0A975FJZ6</accession>
<dbReference type="InterPro" id="IPR011335">
    <property type="entry name" value="Restrct_endonuc-II-like"/>
</dbReference>
<reference evidence="1" key="1">
    <citation type="submission" date="2021-03" db="EMBL/GenBank/DDBJ databases">
        <title>Agromyces archimandritus sp. nov., isolated from the cockroach Archimandrita tessellata.</title>
        <authorList>
            <person name="Guzman J."/>
            <person name="Ortuzar M."/>
            <person name="Poehlein A."/>
            <person name="Daniel R."/>
            <person name="Trujillo M."/>
            <person name="Vilcinskas A."/>
        </authorList>
    </citation>
    <scope>NUCLEOTIDE SEQUENCE</scope>
    <source>
        <strain evidence="1">G127AT</strain>
    </source>
</reference>
<dbReference type="AlphaFoldDB" id="A0A975FJZ6"/>
<dbReference type="EMBL" id="CP071696">
    <property type="protein sequence ID" value="QTX03459.1"/>
    <property type="molecule type" value="Genomic_DNA"/>
</dbReference>
<keyword evidence="2" id="KW-1185">Reference proteome</keyword>
<dbReference type="Proteomes" id="UP000671914">
    <property type="component" value="Chromosome"/>
</dbReference>
<gene>
    <name evidence="1" type="ORF">G127AT_08775</name>
</gene>
<protein>
    <recommendedName>
        <fullName evidence="3">DUF559 domain-containing protein</fullName>
    </recommendedName>
</protein>
<dbReference type="RefSeq" id="WP_210896064.1">
    <property type="nucleotide sequence ID" value="NZ_CP071696.1"/>
</dbReference>